<feature type="region of interest" description="Disordered" evidence="12">
    <location>
        <begin position="35"/>
        <end position="81"/>
    </location>
</feature>
<dbReference type="PANTHER" id="PTHR13381:SF0">
    <property type="entry name" value="MEDIATOR OF RNA POLYMERASE II TRANSCRIPTION SUBUNIT 21"/>
    <property type="match status" value="1"/>
</dbReference>
<evidence type="ECO:0000256" key="1">
    <source>
        <dbReference type="ARBA" id="ARBA00004123"/>
    </source>
</evidence>
<dbReference type="PANTHER" id="PTHR13381">
    <property type="entry name" value="RNA POLYMERASE II HOLOENZYME COMPONENT SRB7"/>
    <property type="match status" value="1"/>
</dbReference>
<evidence type="ECO:0000256" key="11">
    <source>
        <dbReference type="SAM" id="Coils"/>
    </source>
</evidence>
<evidence type="ECO:0000256" key="7">
    <source>
        <dbReference type="ARBA" id="ARBA00023163"/>
    </source>
</evidence>
<keyword evidence="11" id="KW-0175">Coiled coil</keyword>
<evidence type="ECO:0000256" key="8">
    <source>
        <dbReference type="ARBA" id="ARBA00023242"/>
    </source>
</evidence>
<accession>A0A9Q8LAA7</accession>
<dbReference type="GeneID" id="71983459"/>
<feature type="compositionally biased region" description="Polar residues" evidence="12">
    <location>
        <begin position="41"/>
        <end position="50"/>
    </location>
</feature>
<reference evidence="13" key="2">
    <citation type="journal article" date="2022" name="Microb. Genom.">
        <title>A chromosome-scale genome assembly of the tomato pathogen Cladosporium fulvum reveals a compartmentalized genome architecture and the presence of a dispensable chromosome.</title>
        <authorList>
            <person name="Zaccaron A.Z."/>
            <person name="Chen L.H."/>
            <person name="Samaras A."/>
            <person name="Stergiopoulos I."/>
        </authorList>
    </citation>
    <scope>NUCLEOTIDE SEQUENCE</scope>
    <source>
        <strain evidence="13">Race5_Kim</strain>
    </source>
</reference>
<proteinExistence type="inferred from homology"/>
<keyword evidence="7 10" id="KW-0804">Transcription</keyword>
<evidence type="ECO:0000256" key="12">
    <source>
        <dbReference type="SAM" id="MobiDB-lite"/>
    </source>
</evidence>
<comment type="subunit">
    <text evidence="3 10">Component of the Mediator complex.</text>
</comment>
<keyword evidence="5 10" id="KW-0805">Transcription regulation</keyword>
<evidence type="ECO:0000256" key="4">
    <source>
        <dbReference type="ARBA" id="ARBA00019691"/>
    </source>
</evidence>
<dbReference type="GO" id="GO:0016592">
    <property type="term" value="C:mediator complex"/>
    <property type="evidence" value="ECO:0007669"/>
    <property type="project" value="UniProtKB-UniRule"/>
</dbReference>
<dbReference type="OMA" id="LTTYHDH"/>
<gene>
    <name evidence="13" type="ORF">CLAFUR5_03581</name>
</gene>
<reference evidence="13" key="1">
    <citation type="submission" date="2021-12" db="EMBL/GenBank/DDBJ databases">
        <authorList>
            <person name="Zaccaron A."/>
            <person name="Stergiopoulos I."/>
        </authorList>
    </citation>
    <scope>NUCLEOTIDE SEQUENCE</scope>
    <source>
        <strain evidence="13">Race5_Kim</strain>
    </source>
</reference>
<dbReference type="OrthoDB" id="526653at2759"/>
<protein>
    <recommendedName>
        <fullName evidence="4 10">Mediator of RNA polymerase II transcription subunit 21</fullName>
    </recommendedName>
</protein>
<dbReference type="AlphaFoldDB" id="A0A9Q8LAA7"/>
<dbReference type="Pfam" id="PF11221">
    <property type="entry name" value="Med21"/>
    <property type="match status" value="1"/>
</dbReference>
<dbReference type="GO" id="GO:0006357">
    <property type="term" value="P:regulation of transcription by RNA polymerase II"/>
    <property type="evidence" value="ECO:0007669"/>
    <property type="project" value="TreeGrafter"/>
</dbReference>
<dbReference type="KEGG" id="ffu:CLAFUR5_03581"/>
<keyword evidence="6 10" id="KW-0010">Activator</keyword>
<evidence type="ECO:0000313" key="14">
    <source>
        <dbReference type="Proteomes" id="UP000756132"/>
    </source>
</evidence>
<evidence type="ECO:0000313" key="13">
    <source>
        <dbReference type="EMBL" id="UJO13690.1"/>
    </source>
</evidence>
<name>A0A9Q8LAA7_PASFU</name>
<dbReference type="Proteomes" id="UP000756132">
    <property type="component" value="Chromosome 2"/>
</dbReference>
<dbReference type="GO" id="GO:0003712">
    <property type="term" value="F:transcription coregulator activity"/>
    <property type="evidence" value="ECO:0007669"/>
    <property type="project" value="TreeGrafter"/>
</dbReference>
<evidence type="ECO:0000256" key="6">
    <source>
        <dbReference type="ARBA" id="ARBA00023159"/>
    </source>
</evidence>
<comment type="similarity">
    <text evidence="2 10">Belongs to the Mediator complex subunit 21 family.</text>
</comment>
<feature type="compositionally biased region" description="Low complexity" evidence="12">
    <location>
        <begin position="51"/>
        <end position="74"/>
    </location>
</feature>
<keyword evidence="14" id="KW-1185">Reference proteome</keyword>
<dbReference type="Gene3D" id="6.10.280.10">
    <property type="entry name" value="Mediator complex, subunit Med21"/>
    <property type="match status" value="1"/>
</dbReference>
<dbReference type="SUPFAM" id="SSF140718">
    <property type="entry name" value="Mediator hinge subcomplex-like"/>
    <property type="match status" value="1"/>
</dbReference>
<evidence type="ECO:0000256" key="10">
    <source>
        <dbReference type="RuleBase" id="RU366036"/>
    </source>
</evidence>
<sequence>MSGPADSLTQLQDCMDTMLTMMYANLKYIQDKAPYSEIERQPSQAPQSAITNGETATNGDGAAAAQNGNNEAGTPVPEAPDKFKHELEDRAKDLVLQQKAMEYIIERLPGLGNSEAEQEKRMRELESELRQVEEERARKEVEKEAMVDLLGEAIGNVKRIP</sequence>
<comment type="subcellular location">
    <subcellularLocation>
        <location evidence="1 10">Nucleus</location>
    </subcellularLocation>
</comment>
<organism evidence="13 14">
    <name type="scientific">Passalora fulva</name>
    <name type="common">Tomato leaf mold</name>
    <name type="synonym">Cladosporium fulvum</name>
    <dbReference type="NCBI Taxonomy" id="5499"/>
    <lineage>
        <taxon>Eukaryota</taxon>
        <taxon>Fungi</taxon>
        <taxon>Dikarya</taxon>
        <taxon>Ascomycota</taxon>
        <taxon>Pezizomycotina</taxon>
        <taxon>Dothideomycetes</taxon>
        <taxon>Dothideomycetidae</taxon>
        <taxon>Mycosphaerellales</taxon>
        <taxon>Mycosphaerellaceae</taxon>
        <taxon>Fulvia</taxon>
    </lineage>
</organism>
<comment type="function">
    <text evidence="9 10">Component of the Mediator complex, a coactivator involved in the regulated transcription of nearly all RNA polymerase II-dependent genes. Mediator functions as a bridge to convey information from gene-specific regulatory proteins to the basal RNA polymerase II transcription machinery. Mediator is recruited to promoters by direct interactions with regulatory proteins and serves as a scaffold for the assembly of a functional preinitiation complex with RNA polymerase II and the general transcription factors.</text>
</comment>
<dbReference type="InterPro" id="IPR037212">
    <property type="entry name" value="Med7/Med21-like"/>
</dbReference>
<evidence type="ECO:0000256" key="2">
    <source>
        <dbReference type="ARBA" id="ARBA00005770"/>
    </source>
</evidence>
<dbReference type="EMBL" id="CP090164">
    <property type="protein sequence ID" value="UJO13690.1"/>
    <property type="molecule type" value="Genomic_DNA"/>
</dbReference>
<evidence type="ECO:0000256" key="5">
    <source>
        <dbReference type="ARBA" id="ARBA00023015"/>
    </source>
</evidence>
<dbReference type="RefSeq" id="XP_047758056.1">
    <property type="nucleotide sequence ID" value="XM_047902729.1"/>
</dbReference>
<keyword evidence="8 10" id="KW-0539">Nucleus</keyword>
<evidence type="ECO:0000256" key="9">
    <source>
        <dbReference type="ARBA" id="ARBA00025687"/>
    </source>
</evidence>
<evidence type="ECO:0000256" key="3">
    <source>
        <dbReference type="ARBA" id="ARBA00011837"/>
    </source>
</evidence>
<feature type="coiled-coil region" evidence="11">
    <location>
        <begin position="115"/>
        <end position="149"/>
    </location>
</feature>
<dbReference type="InterPro" id="IPR021384">
    <property type="entry name" value="Mediator_Med21"/>
</dbReference>